<feature type="non-terminal residue" evidence="2">
    <location>
        <position position="58"/>
    </location>
</feature>
<sequence>MREHTYWPKLCLVQVGGPDESVIIDPMAEGIDLTPLYNVLTDQNVLKVFHAARQDVEL</sequence>
<dbReference type="PANTHER" id="PTHR47649:SF1">
    <property type="entry name" value="RIBONUCLEASE D"/>
    <property type="match status" value="1"/>
</dbReference>
<dbReference type="PANTHER" id="PTHR47649">
    <property type="entry name" value="RIBONUCLEASE D"/>
    <property type="match status" value="1"/>
</dbReference>
<proteinExistence type="predicted"/>
<evidence type="ECO:0000313" key="2">
    <source>
        <dbReference type="EMBL" id="SVD71085.1"/>
    </source>
</evidence>
<gene>
    <name evidence="2" type="ORF">METZ01_LOCUS423939</name>
</gene>
<organism evidence="2">
    <name type="scientific">marine metagenome</name>
    <dbReference type="NCBI Taxonomy" id="408172"/>
    <lineage>
        <taxon>unclassified sequences</taxon>
        <taxon>metagenomes</taxon>
        <taxon>ecological metagenomes</taxon>
    </lineage>
</organism>
<dbReference type="Gene3D" id="3.30.420.10">
    <property type="entry name" value="Ribonuclease H-like superfamily/Ribonuclease H"/>
    <property type="match status" value="1"/>
</dbReference>
<accession>A0A382XKE9</accession>
<dbReference type="GO" id="GO:0003676">
    <property type="term" value="F:nucleic acid binding"/>
    <property type="evidence" value="ECO:0007669"/>
    <property type="project" value="InterPro"/>
</dbReference>
<dbReference type="GO" id="GO:0008408">
    <property type="term" value="F:3'-5' exonuclease activity"/>
    <property type="evidence" value="ECO:0007669"/>
    <property type="project" value="InterPro"/>
</dbReference>
<protein>
    <recommendedName>
        <fullName evidence="1">3'-5' exonuclease domain-containing protein</fullName>
    </recommendedName>
</protein>
<dbReference type="InterPro" id="IPR002562">
    <property type="entry name" value="3'-5'_exonuclease_dom"/>
</dbReference>
<evidence type="ECO:0000259" key="1">
    <source>
        <dbReference type="Pfam" id="PF01612"/>
    </source>
</evidence>
<name>A0A382XKE9_9ZZZZ</name>
<dbReference type="Pfam" id="PF01612">
    <property type="entry name" value="DNA_pol_A_exo1"/>
    <property type="match status" value="1"/>
</dbReference>
<feature type="domain" description="3'-5' exonuclease" evidence="1">
    <location>
        <begin position="6"/>
        <end position="57"/>
    </location>
</feature>
<dbReference type="InterPro" id="IPR036397">
    <property type="entry name" value="RNaseH_sf"/>
</dbReference>
<dbReference type="EMBL" id="UINC01168182">
    <property type="protein sequence ID" value="SVD71085.1"/>
    <property type="molecule type" value="Genomic_DNA"/>
</dbReference>
<dbReference type="GO" id="GO:0006139">
    <property type="term" value="P:nucleobase-containing compound metabolic process"/>
    <property type="evidence" value="ECO:0007669"/>
    <property type="project" value="InterPro"/>
</dbReference>
<dbReference type="InterPro" id="IPR012337">
    <property type="entry name" value="RNaseH-like_sf"/>
</dbReference>
<dbReference type="SUPFAM" id="SSF53098">
    <property type="entry name" value="Ribonuclease H-like"/>
    <property type="match status" value="1"/>
</dbReference>
<dbReference type="AlphaFoldDB" id="A0A382XKE9"/>
<reference evidence="2" key="1">
    <citation type="submission" date="2018-05" db="EMBL/GenBank/DDBJ databases">
        <authorList>
            <person name="Lanie J.A."/>
            <person name="Ng W.-L."/>
            <person name="Kazmierczak K.M."/>
            <person name="Andrzejewski T.M."/>
            <person name="Davidsen T.M."/>
            <person name="Wayne K.J."/>
            <person name="Tettelin H."/>
            <person name="Glass J.I."/>
            <person name="Rusch D."/>
            <person name="Podicherti R."/>
            <person name="Tsui H.-C.T."/>
            <person name="Winkler M.E."/>
        </authorList>
    </citation>
    <scope>NUCLEOTIDE SEQUENCE</scope>
</reference>
<dbReference type="InterPro" id="IPR051086">
    <property type="entry name" value="RNase_D-like"/>
</dbReference>